<protein>
    <recommendedName>
        <fullName evidence="3">NB-ARC domain-containing protein</fullName>
    </recommendedName>
</protein>
<dbReference type="AlphaFoldDB" id="A0ABD3KNV0"/>
<evidence type="ECO:0008006" key="3">
    <source>
        <dbReference type="Google" id="ProtNLM"/>
    </source>
</evidence>
<dbReference type="Gene3D" id="1.10.8.430">
    <property type="entry name" value="Helical domain of apoptotic protease-activating factors"/>
    <property type="match status" value="1"/>
</dbReference>
<dbReference type="Proteomes" id="UP001634007">
    <property type="component" value="Unassembled WGS sequence"/>
</dbReference>
<organism evidence="1 2">
    <name type="scientific">Eucalyptus globulus</name>
    <name type="common">Tasmanian blue gum</name>
    <dbReference type="NCBI Taxonomy" id="34317"/>
    <lineage>
        <taxon>Eukaryota</taxon>
        <taxon>Viridiplantae</taxon>
        <taxon>Streptophyta</taxon>
        <taxon>Embryophyta</taxon>
        <taxon>Tracheophyta</taxon>
        <taxon>Spermatophyta</taxon>
        <taxon>Magnoliopsida</taxon>
        <taxon>eudicotyledons</taxon>
        <taxon>Gunneridae</taxon>
        <taxon>Pentapetalae</taxon>
        <taxon>rosids</taxon>
        <taxon>malvids</taxon>
        <taxon>Myrtales</taxon>
        <taxon>Myrtaceae</taxon>
        <taxon>Myrtoideae</taxon>
        <taxon>Eucalypteae</taxon>
        <taxon>Eucalyptus</taxon>
    </lineage>
</organism>
<dbReference type="SUPFAM" id="SSF52540">
    <property type="entry name" value="P-loop containing nucleoside triphosphate hydrolases"/>
    <property type="match status" value="1"/>
</dbReference>
<keyword evidence="2" id="KW-1185">Reference proteome</keyword>
<dbReference type="InterPro" id="IPR027417">
    <property type="entry name" value="P-loop_NTPase"/>
</dbReference>
<sequence length="91" mass="10747">MDNGRALELFHKHASIPWNPKIGKRIVKATGQVPFVIEVIGSLLHEKTIEDWRKMEDLIKPHFREILKDCREILKICYEALDEKRNKYFGT</sequence>
<dbReference type="EMBL" id="JBJKBG010000005">
    <property type="protein sequence ID" value="KAL3739994.1"/>
    <property type="molecule type" value="Genomic_DNA"/>
</dbReference>
<gene>
    <name evidence="1" type="ORF">ACJRO7_021301</name>
</gene>
<proteinExistence type="predicted"/>
<dbReference type="InterPro" id="IPR042197">
    <property type="entry name" value="Apaf_helical"/>
</dbReference>
<evidence type="ECO:0000313" key="2">
    <source>
        <dbReference type="Proteomes" id="UP001634007"/>
    </source>
</evidence>
<evidence type="ECO:0000313" key="1">
    <source>
        <dbReference type="EMBL" id="KAL3739994.1"/>
    </source>
</evidence>
<accession>A0ABD3KNV0</accession>
<name>A0ABD3KNV0_EUCGL</name>
<reference evidence="1 2" key="1">
    <citation type="submission" date="2024-11" db="EMBL/GenBank/DDBJ databases">
        <title>Chromosome-level genome assembly of Eucalyptus globulus Labill. provides insights into its genome evolution.</title>
        <authorList>
            <person name="Li X."/>
        </authorList>
    </citation>
    <scope>NUCLEOTIDE SEQUENCE [LARGE SCALE GENOMIC DNA]</scope>
    <source>
        <strain evidence="1">CL2024</strain>
        <tissue evidence="1">Fresh tender leaves</tissue>
    </source>
</reference>
<comment type="caution">
    <text evidence="1">The sequence shown here is derived from an EMBL/GenBank/DDBJ whole genome shotgun (WGS) entry which is preliminary data.</text>
</comment>